<name>A0A8F0JWP6_9COLE</name>
<evidence type="ECO:0000256" key="6">
    <source>
        <dbReference type="ARBA" id="ARBA00022692"/>
    </source>
</evidence>
<keyword evidence="8 13" id="KW-1133">Transmembrane helix</keyword>
<dbReference type="AlphaFoldDB" id="A0A8F0JWP6"/>
<organism evidence="14">
    <name type="scientific">Tenomerga trabecula</name>
    <dbReference type="NCBI Taxonomy" id="2843307"/>
    <lineage>
        <taxon>Eukaryota</taxon>
        <taxon>Metazoa</taxon>
        <taxon>Ecdysozoa</taxon>
        <taxon>Arthropoda</taxon>
        <taxon>Hexapoda</taxon>
        <taxon>Insecta</taxon>
        <taxon>Pterygota</taxon>
        <taxon>Neoptera</taxon>
        <taxon>Endopterygota</taxon>
        <taxon>Coleoptera</taxon>
        <taxon>Archostemata</taxon>
        <taxon>Cupedidae</taxon>
        <taxon>Tenomerga</taxon>
    </lineage>
</organism>
<evidence type="ECO:0000256" key="4">
    <source>
        <dbReference type="ARBA" id="ARBA00022448"/>
    </source>
</evidence>
<evidence type="ECO:0000256" key="10">
    <source>
        <dbReference type="ARBA" id="ARBA00023128"/>
    </source>
</evidence>
<evidence type="ECO:0000313" key="14">
    <source>
        <dbReference type="EMBL" id="QWK41053.1"/>
    </source>
</evidence>
<feature type="transmembrane region" description="Helical" evidence="13">
    <location>
        <begin position="6"/>
        <end position="29"/>
    </location>
</feature>
<dbReference type="Pfam" id="PF00895">
    <property type="entry name" value="ATP-synt_8"/>
    <property type="match status" value="1"/>
</dbReference>
<proteinExistence type="inferred from homology"/>
<dbReference type="InterPro" id="IPR001421">
    <property type="entry name" value="ATP8_metazoa"/>
</dbReference>
<dbReference type="GO" id="GO:0015078">
    <property type="term" value="F:proton transmembrane transporter activity"/>
    <property type="evidence" value="ECO:0007669"/>
    <property type="project" value="InterPro"/>
</dbReference>
<reference evidence="14" key="1">
    <citation type="submission" date="2021-03" db="EMBL/GenBank/DDBJ databases">
        <title>The complete mitochondrial genome of Tenomerga trabecula (Coleoptera: Archostemata: Cupedidae) and phylogenetic analysis among Coleoptera.</title>
        <authorList>
            <person name="Jin L."/>
            <person name="Li Y."/>
            <person name="Bai M."/>
        </authorList>
    </citation>
    <scope>NUCLEOTIDE SEQUENCE</scope>
</reference>
<dbReference type="GO" id="GO:0045259">
    <property type="term" value="C:proton-transporting ATP synthase complex"/>
    <property type="evidence" value="ECO:0007669"/>
    <property type="project" value="UniProtKB-KW"/>
</dbReference>
<keyword evidence="6 12" id="KW-0812">Transmembrane</keyword>
<evidence type="ECO:0000256" key="8">
    <source>
        <dbReference type="ARBA" id="ARBA00022989"/>
    </source>
</evidence>
<protein>
    <recommendedName>
        <fullName evidence="12">ATP synthase complex subunit 8</fullName>
    </recommendedName>
</protein>
<dbReference type="GO" id="GO:0031966">
    <property type="term" value="C:mitochondrial membrane"/>
    <property type="evidence" value="ECO:0007669"/>
    <property type="project" value="UniProtKB-SubCell"/>
</dbReference>
<evidence type="ECO:0000256" key="11">
    <source>
        <dbReference type="ARBA" id="ARBA00023136"/>
    </source>
</evidence>
<evidence type="ECO:0000256" key="12">
    <source>
        <dbReference type="RuleBase" id="RU003661"/>
    </source>
</evidence>
<keyword evidence="11 13" id="KW-0472">Membrane</keyword>
<sequence length="51" mass="6394">MPQMAPMNWLIMFLMFNLYFILFNTLSFFQISYKLKMTKNNFLIKTKSWMW</sequence>
<evidence type="ECO:0000256" key="13">
    <source>
        <dbReference type="SAM" id="Phobius"/>
    </source>
</evidence>
<evidence type="ECO:0000256" key="5">
    <source>
        <dbReference type="ARBA" id="ARBA00022547"/>
    </source>
</evidence>
<geneLocation type="mitochondrion" evidence="14"/>
<evidence type="ECO:0000256" key="1">
    <source>
        <dbReference type="ARBA" id="ARBA00004304"/>
    </source>
</evidence>
<evidence type="ECO:0000256" key="2">
    <source>
        <dbReference type="ARBA" id="ARBA00008892"/>
    </source>
</evidence>
<accession>A0A8F0JWP6</accession>
<evidence type="ECO:0000256" key="9">
    <source>
        <dbReference type="ARBA" id="ARBA00023065"/>
    </source>
</evidence>
<evidence type="ECO:0000256" key="7">
    <source>
        <dbReference type="ARBA" id="ARBA00022781"/>
    </source>
</evidence>
<comment type="subcellular location">
    <subcellularLocation>
        <location evidence="1 12">Mitochondrion membrane</location>
        <topology evidence="1 12">Single-pass membrane protein</topology>
    </subcellularLocation>
</comment>
<keyword evidence="9 12" id="KW-0406">Ion transport</keyword>
<keyword evidence="7 12" id="KW-0375">Hydrogen ion transport</keyword>
<dbReference type="EMBL" id="MW820160">
    <property type="protein sequence ID" value="QWK41053.1"/>
    <property type="molecule type" value="Genomic_DNA"/>
</dbReference>
<gene>
    <name evidence="14" type="primary">ATP8</name>
</gene>
<comment type="subunit">
    <text evidence="3">F-type ATPases have 2 components, CF(1) - the catalytic core - and CF(0) - the membrane proton channel.</text>
</comment>
<keyword evidence="5 12" id="KW-0138">CF(0)</keyword>
<dbReference type="GO" id="GO:0015986">
    <property type="term" value="P:proton motive force-driven ATP synthesis"/>
    <property type="evidence" value="ECO:0007669"/>
    <property type="project" value="InterPro"/>
</dbReference>
<comment type="similarity">
    <text evidence="2 12">Belongs to the ATPase protein 8 family.</text>
</comment>
<evidence type="ECO:0000256" key="3">
    <source>
        <dbReference type="ARBA" id="ARBA00011291"/>
    </source>
</evidence>
<keyword evidence="4 12" id="KW-0813">Transport</keyword>
<keyword evidence="10 12" id="KW-0496">Mitochondrion</keyword>